<keyword evidence="1" id="KW-0472">Membrane</keyword>
<organism evidence="3">
    <name type="scientific">Schistocephalus solidus</name>
    <name type="common">Tapeworm</name>
    <dbReference type="NCBI Taxonomy" id="70667"/>
    <lineage>
        <taxon>Eukaryota</taxon>
        <taxon>Metazoa</taxon>
        <taxon>Spiralia</taxon>
        <taxon>Lophotrochozoa</taxon>
        <taxon>Platyhelminthes</taxon>
        <taxon>Cestoda</taxon>
        <taxon>Eucestoda</taxon>
        <taxon>Diphyllobothriidea</taxon>
        <taxon>Diphyllobothriidae</taxon>
        <taxon>Schistocephalus</taxon>
    </lineage>
</organism>
<keyword evidence="1" id="KW-1133">Transmembrane helix</keyword>
<dbReference type="InterPro" id="IPR041305">
    <property type="entry name" value="IL4_i_Ig"/>
</dbReference>
<dbReference type="Gene3D" id="2.60.20.10">
    <property type="entry name" value="Crystallins"/>
    <property type="match status" value="1"/>
</dbReference>
<gene>
    <name evidence="3" type="ORF">TR124903</name>
</gene>
<proteinExistence type="predicted"/>
<dbReference type="SUPFAM" id="SSF49695">
    <property type="entry name" value="gamma-Crystallin-like"/>
    <property type="match status" value="1"/>
</dbReference>
<feature type="domain" description="Interleukin-4 inducing immunoglobulin-binding" evidence="2">
    <location>
        <begin position="65"/>
        <end position="153"/>
    </location>
</feature>
<dbReference type="Pfam" id="PF18258">
    <property type="entry name" value="IL4_i_Ig"/>
    <property type="match status" value="1"/>
</dbReference>
<evidence type="ECO:0000256" key="1">
    <source>
        <dbReference type="SAM" id="Phobius"/>
    </source>
</evidence>
<evidence type="ECO:0000259" key="2">
    <source>
        <dbReference type="Pfam" id="PF18258"/>
    </source>
</evidence>
<dbReference type="InterPro" id="IPR011024">
    <property type="entry name" value="G_crystallin-like"/>
</dbReference>
<feature type="transmembrane region" description="Helical" evidence="1">
    <location>
        <begin position="12"/>
        <end position="31"/>
    </location>
</feature>
<evidence type="ECO:0000313" key="3">
    <source>
        <dbReference type="EMBL" id="JAP42322.1"/>
    </source>
</evidence>
<reference evidence="3" key="1">
    <citation type="submission" date="2016-01" db="EMBL/GenBank/DDBJ databases">
        <title>Reference transcriptome for the parasite Schistocephalus solidus: insights into the molecular evolution of parasitism.</title>
        <authorList>
            <person name="Hebert F.O."/>
            <person name="Grambauer S."/>
            <person name="Barber I."/>
            <person name="Landry C.R."/>
            <person name="Aubin-Horth N."/>
        </authorList>
    </citation>
    <scope>NUCLEOTIDE SEQUENCE</scope>
</reference>
<dbReference type="EMBL" id="GEEE01020903">
    <property type="protein sequence ID" value="JAP42322.1"/>
    <property type="molecule type" value="Transcribed_RNA"/>
</dbReference>
<dbReference type="AlphaFoldDB" id="A0A0X3P2W9"/>
<keyword evidence="1" id="KW-0812">Transmembrane</keyword>
<protein>
    <recommendedName>
        <fullName evidence="2">Interleukin-4 inducing immunoglobulin-binding domain-containing protein</fullName>
    </recommendedName>
</protein>
<name>A0A0X3P2W9_SCHSO</name>
<accession>A0A0X3P2W9</accession>
<sequence>MCNIKPAKHPFFTTMMVSTLMVSSGLIFIFLPTCPEARIHQDQLWYSTSRQSLNEPLSGGSGLHCLRLYQQRWKTGDWADFCNSNELLPSCFFWNSGSACAPPQQWWQRQTYWLLFEGPFFNGRYALLQTGECKQDLRRMGLQSVGSVLICEQANNGYISCQVPTRPWRQYNAVGTFQQQRSTSTGSESTFAALASGTPTLNIEGQLSLAQLQTGQLKDQ</sequence>